<evidence type="ECO:0000313" key="2">
    <source>
        <dbReference type="Proteomes" id="UP000607197"/>
    </source>
</evidence>
<dbReference type="EMBL" id="BMPG01000002">
    <property type="protein sequence ID" value="GGL57439.1"/>
    <property type="molecule type" value="Genomic_DNA"/>
</dbReference>
<name>A0A830FBA1_9EURY</name>
<accession>A0A830FBA1</accession>
<evidence type="ECO:0000313" key="1">
    <source>
        <dbReference type="EMBL" id="GGL57439.1"/>
    </source>
</evidence>
<sequence length="70" mass="7596">MQEFPIVVREAGGRNRLGVEDEGALDANVRDVVVEGYERVDVEGAADGDVVGYVVADDFGAAVERVEWEE</sequence>
<dbReference type="AlphaFoldDB" id="A0A830FBA1"/>
<dbReference type="RefSeq" id="WP_188977428.1">
    <property type="nucleotide sequence ID" value="NZ_BMPG01000002.1"/>
</dbReference>
<reference evidence="1" key="1">
    <citation type="journal article" date="2014" name="Int. J. Syst. Evol. Microbiol.">
        <title>Complete genome sequence of Corynebacterium casei LMG S-19264T (=DSM 44701T), isolated from a smear-ripened cheese.</title>
        <authorList>
            <consortium name="US DOE Joint Genome Institute (JGI-PGF)"/>
            <person name="Walter F."/>
            <person name="Albersmeier A."/>
            <person name="Kalinowski J."/>
            <person name="Ruckert C."/>
        </authorList>
    </citation>
    <scope>NUCLEOTIDE SEQUENCE</scope>
    <source>
        <strain evidence="1">JCM 19596</strain>
    </source>
</reference>
<dbReference type="OrthoDB" id="251911at2157"/>
<gene>
    <name evidence="1" type="ORF">GCM10009039_14500</name>
</gene>
<proteinExistence type="predicted"/>
<organism evidence="1 2">
    <name type="scientific">Halocalculus aciditolerans</name>
    <dbReference type="NCBI Taxonomy" id="1383812"/>
    <lineage>
        <taxon>Archaea</taxon>
        <taxon>Methanobacteriati</taxon>
        <taxon>Methanobacteriota</taxon>
        <taxon>Stenosarchaea group</taxon>
        <taxon>Halobacteria</taxon>
        <taxon>Halobacteriales</taxon>
        <taxon>Halobacteriaceae</taxon>
        <taxon>Halocalculus</taxon>
    </lineage>
</organism>
<keyword evidence="2" id="KW-1185">Reference proteome</keyword>
<protein>
    <submittedName>
        <fullName evidence="1">Uncharacterized protein</fullName>
    </submittedName>
</protein>
<comment type="caution">
    <text evidence="1">The sequence shown here is derived from an EMBL/GenBank/DDBJ whole genome shotgun (WGS) entry which is preliminary data.</text>
</comment>
<reference evidence="1" key="2">
    <citation type="submission" date="2020-09" db="EMBL/GenBank/DDBJ databases">
        <authorList>
            <person name="Sun Q."/>
            <person name="Ohkuma M."/>
        </authorList>
    </citation>
    <scope>NUCLEOTIDE SEQUENCE</scope>
    <source>
        <strain evidence="1">JCM 19596</strain>
    </source>
</reference>
<dbReference type="Proteomes" id="UP000607197">
    <property type="component" value="Unassembled WGS sequence"/>
</dbReference>